<proteinExistence type="predicted"/>
<evidence type="ECO:0008006" key="4">
    <source>
        <dbReference type="Google" id="ProtNLM"/>
    </source>
</evidence>
<evidence type="ECO:0000313" key="2">
    <source>
        <dbReference type="EMBL" id="PSK94403.1"/>
    </source>
</evidence>
<feature type="chain" id="PRO_5015161294" description="DUF4136 domain-containing protein" evidence="1">
    <location>
        <begin position="25"/>
        <end position="173"/>
    </location>
</feature>
<keyword evidence="3" id="KW-1185">Reference proteome</keyword>
<dbReference type="PROSITE" id="PS51257">
    <property type="entry name" value="PROKAR_LIPOPROTEIN"/>
    <property type="match status" value="1"/>
</dbReference>
<gene>
    <name evidence="2" type="ORF">B0I18_101559</name>
</gene>
<accession>A0A2P8DB03</accession>
<comment type="caution">
    <text evidence="2">The sequence shown here is derived from an EMBL/GenBank/DDBJ whole genome shotgun (WGS) entry which is preliminary data.</text>
</comment>
<organism evidence="2 3">
    <name type="scientific">Taibaiella chishuiensis</name>
    <dbReference type="NCBI Taxonomy" id="1434707"/>
    <lineage>
        <taxon>Bacteria</taxon>
        <taxon>Pseudomonadati</taxon>
        <taxon>Bacteroidota</taxon>
        <taxon>Chitinophagia</taxon>
        <taxon>Chitinophagales</taxon>
        <taxon>Chitinophagaceae</taxon>
        <taxon>Taibaiella</taxon>
    </lineage>
</organism>
<dbReference type="Proteomes" id="UP000240572">
    <property type="component" value="Unassembled WGS sequence"/>
</dbReference>
<reference evidence="2 3" key="1">
    <citation type="submission" date="2018-03" db="EMBL/GenBank/DDBJ databases">
        <title>Genomic Encyclopedia of Type Strains, Phase III (KMG-III): the genomes of soil and plant-associated and newly described type strains.</title>
        <authorList>
            <person name="Whitman W."/>
        </authorList>
    </citation>
    <scope>NUCLEOTIDE SEQUENCE [LARGE SCALE GENOMIC DNA]</scope>
    <source>
        <strain evidence="2 3">CGMCC 1.12700</strain>
    </source>
</reference>
<sequence length="173" mass="19363">MKTTSTFRLYLSLFLCLVAFSACNKPNQFDVNFFFPEAKTNGTFTRFVAKYALSERGIPVDGDDLLSITDGLQKEFFGGVGMSGTITIDDQNISFEPTIGSSLLGTGFKSFQIPIRDITEVDSKSFLVISKAVLVNTPNGSFSFYLTKAKHWYNPLKYEDEEIIKMIKSKMGR</sequence>
<dbReference type="EMBL" id="PYGD01000001">
    <property type="protein sequence ID" value="PSK94403.1"/>
    <property type="molecule type" value="Genomic_DNA"/>
</dbReference>
<protein>
    <recommendedName>
        <fullName evidence="4">DUF4136 domain-containing protein</fullName>
    </recommendedName>
</protein>
<feature type="signal peptide" evidence="1">
    <location>
        <begin position="1"/>
        <end position="24"/>
    </location>
</feature>
<dbReference type="AlphaFoldDB" id="A0A2P8DB03"/>
<evidence type="ECO:0000313" key="3">
    <source>
        <dbReference type="Proteomes" id="UP000240572"/>
    </source>
</evidence>
<evidence type="ECO:0000256" key="1">
    <source>
        <dbReference type="SAM" id="SignalP"/>
    </source>
</evidence>
<dbReference type="RefSeq" id="WP_146146636.1">
    <property type="nucleotide sequence ID" value="NZ_PYGD01000001.1"/>
</dbReference>
<keyword evidence="1" id="KW-0732">Signal</keyword>
<name>A0A2P8DB03_9BACT</name>